<feature type="transmembrane region" description="Helical" evidence="5">
    <location>
        <begin position="377"/>
        <end position="401"/>
    </location>
</feature>
<evidence type="ECO:0000256" key="3">
    <source>
        <dbReference type="ARBA" id="ARBA00029447"/>
    </source>
</evidence>
<keyword evidence="5" id="KW-0472">Membrane</keyword>
<dbReference type="PROSITE" id="PS50111">
    <property type="entry name" value="CHEMOTAXIS_TRANSDUC_2"/>
    <property type="match status" value="1"/>
</dbReference>
<dbReference type="FunFam" id="1.10.287.950:FF:000001">
    <property type="entry name" value="Methyl-accepting chemotaxis sensory transducer"/>
    <property type="match status" value="1"/>
</dbReference>
<evidence type="ECO:0000313" key="9">
    <source>
        <dbReference type="Proteomes" id="UP000266389"/>
    </source>
</evidence>
<dbReference type="SUPFAM" id="SSF158472">
    <property type="entry name" value="HAMP domain-like"/>
    <property type="match status" value="1"/>
</dbReference>
<keyword evidence="5" id="KW-1133">Transmembrane helix</keyword>
<dbReference type="GO" id="GO:0016020">
    <property type="term" value="C:membrane"/>
    <property type="evidence" value="ECO:0007669"/>
    <property type="project" value="UniProtKB-SubCell"/>
</dbReference>
<reference evidence="8 9" key="1">
    <citation type="journal article" date="2011" name="ISME J.">
        <title>Community ecology of hot spring cyanobacterial mats: predominant populations and their functional potential.</title>
        <authorList>
            <person name="Klatt C.G."/>
            <person name="Wood J.M."/>
            <person name="Rusch D.B."/>
            <person name="Bateson M.M."/>
            <person name="Hamamura N."/>
            <person name="Heidelberg J.F."/>
            <person name="Grossman A.R."/>
            <person name="Bhaya D."/>
            <person name="Cohan F.M."/>
            <person name="Kuhl M."/>
            <person name="Bryant D.A."/>
            <person name="Ward D.M."/>
        </authorList>
    </citation>
    <scope>NUCLEOTIDE SEQUENCE [LARGE SCALE GENOMIC DNA]</scope>
    <source>
        <strain evidence="8">OS</strain>
    </source>
</reference>
<evidence type="ECO:0000256" key="4">
    <source>
        <dbReference type="PROSITE-ProRule" id="PRU00284"/>
    </source>
</evidence>
<dbReference type="Gene3D" id="6.10.340.10">
    <property type="match status" value="1"/>
</dbReference>
<evidence type="ECO:0000259" key="6">
    <source>
        <dbReference type="PROSITE" id="PS50111"/>
    </source>
</evidence>
<sequence length="858" mass="92934">MAQFSLRGIFSSASLRGKLVRDFLLSVGLPILIVGVLLVFVVYSMQRSQVESYVSDIDSFVQSLLVEQERVLKTVLEQHLLRVEASLKDEFARAEYREALTRLALAPNEARQKLSAAVTDAMRRHKLSMLTLVSPSGVVIVRATDPNRFGDSTFAFDYDKAVRPAAPLRRFLETALQGNTITSFELYPVEVLKLEAVNAFNVIENVTIAGRNSLADQARVDGTKSDPSHGGLEERGLMLSVVTPIRSQSGSVEAVAFAGQLLNKNDDILLNEYLSFVPKDMFSVSFTIDSIRVLTSEQVSSDIPAFGYKIPLPAWEKVRNEKTAFIKDETTNVTQHAVAQYNALKNHAGQTIGATMISLDYERYLSMQQQQRSLVRTMLFVVIGLLSLMLVSGLVLAFIMAQKQSKSILSSLGEIKSLMESVLAGDFNARSSIATGDEFEEVANQFNEMIRRLSTLVETETERDAMQKQLTDLLIVVSNAAEGDFTQRAVVTEGALGALADSFNLMVDDLGKLIEEVQTAALQVGGAASEILAATEQMARGAEEQSVQVANASAAVEEMAASIRQVAMNADSAAEAAQRAAQVAQTGGNTVLETIEGMRRIRATVQDSAQKIKSLGESSLEISKIVQTIEDIANQTNLLALNATIEAARAGEAGRGFAVVAEQVRELAERSSKATNDISQLVQTIQSETQDAVSAMERGTLEVERGTKLADQASRALEEIRSVVQQSTELIQEISLAAKQQDIASSGVVSAMTEVSQIAKQSLLGSRQSAQLAMRLNAITQQLARSVSRFRIPSAVGVKEKIGEVVSDTTDTRSSAATTSPAASKLDDVILPALQSEDDLFLEDSNANPNNTNKRPLV</sequence>
<evidence type="ECO:0000256" key="2">
    <source>
        <dbReference type="ARBA" id="ARBA00023224"/>
    </source>
</evidence>
<dbReference type="Pfam" id="PF00672">
    <property type="entry name" value="HAMP"/>
    <property type="match status" value="1"/>
</dbReference>
<dbReference type="PROSITE" id="PS50885">
    <property type="entry name" value="HAMP"/>
    <property type="match status" value="2"/>
</dbReference>
<comment type="subcellular location">
    <subcellularLocation>
        <location evidence="1">Membrane</location>
    </subcellularLocation>
</comment>
<comment type="similarity">
    <text evidence="3">Belongs to the methyl-accepting chemotaxis (MCP) protein family.</text>
</comment>
<evidence type="ECO:0000256" key="5">
    <source>
        <dbReference type="SAM" id="Phobius"/>
    </source>
</evidence>
<comment type="caution">
    <text evidence="8">The sequence shown here is derived from an EMBL/GenBank/DDBJ whole genome shotgun (WGS) entry which is preliminary data.</text>
</comment>
<accession>A0A395LVT3</accession>
<evidence type="ECO:0000313" key="8">
    <source>
        <dbReference type="EMBL" id="RFM22822.1"/>
    </source>
</evidence>
<dbReference type="PANTHER" id="PTHR32089">
    <property type="entry name" value="METHYL-ACCEPTING CHEMOTAXIS PROTEIN MCPB"/>
    <property type="match status" value="1"/>
</dbReference>
<keyword evidence="2 4" id="KW-0807">Transducer</keyword>
<dbReference type="EMBL" id="PHFL01000074">
    <property type="protein sequence ID" value="RFM22822.1"/>
    <property type="molecule type" value="Genomic_DNA"/>
</dbReference>
<protein>
    <submittedName>
        <fullName evidence="8">Methyl-accepting chemotaxis protein</fullName>
    </submittedName>
</protein>
<name>A0A395LVT3_9BACT</name>
<dbReference type="SUPFAM" id="SSF58104">
    <property type="entry name" value="Methyl-accepting chemotaxis protein (MCP) signaling domain"/>
    <property type="match status" value="1"/>
</dbReference>
<proteinExistence type="inferred from homology"/>
<dbReference type="InterPro" id="IPR004089">
    <property type="entry name" value="MCPsignal_dom"/>
</dbReference>
<dbReference type="InterPro" id="IPR003660">
    <property type="entry name" value="HAMP_dom"/>
</dbReference>
<dbReference type="Proteomes" id="UP000266389">
    <property type="component" value="Unassembled WGS sequence"/>
</dbReference>
<evidence type="ECO:0000256" key="1">
    <source>
        <dbReference type="ARBA" id="ARBA00004370"/>
    </source>
</evidence>
<dbReference type="CDD" id="cd11386">
    <property type="entry name" value="MCP_signal"/>
    <property type="match status" value="1"/>
</dbReference>
<feature type="transmembrane region" description="Helical" evidence="5">
    <location>
        <begin position="23"/>
        <end position="43"/>
    </location>
</feature>
<dbReference type="GO" id="GO:0007165">
    <property type="term" value="P:signal transduction"/>
    <property type="evidence" value="ECO:0007669"/>
    <property type="project" value="UniProtKB-KW"/>
</dbReference>
<dbReference type="SMART" id="SM00304">
    <property type="entry name" value="HAMP"/>
    <property type="match status" value="3"/>
</dbReference>
<dbReference type="SMART" id="SM00283">
    <property type="entry name" value="MA"/>
    <property type="match status" value="1"/>
</dbReference>
<feature type="domain" description="HAMP" evidence="7">
    <location>
        <begin position="464"/>
        <end position="515"/>
    </location>
</feature>
<gene>
    <name evidence="8" type="ORF">D0433_14245</name>
</gene>
<dbReference type="AlphaFoldDB" id="A0A395LVT3"/>
<dbReference type="PANTHER" id="PTHR32089:SF112">
    <property type="entry name" value="LYSOZYME-LIKE PROTEIN-RELATED"/>
    <property type="match status" value="1"/>
</dbReference>
<feature type="domain" description="HAMP" evidence="7">
    <location>
        <begin position="406"/>
        <end position="458"/>
    </location>
</feature>
<organism evidence="8 9">
    <name type="scientific">Candidatus Thermochlorobacter aerophilus</name>
    <dbReference type="NCBI Taxonomy" id="1868324"/>
    <lineage>
        <taxon>Bacteria</taxon>
        <taxon>Pseudomonadati</taxon>
        <taxon>Chlorobiota</taxon>
        <taxon>Chlorobiia</taxon>
        <taxon>Chlorobiales</taxon>
        <taxon>Candidatus Thermochlorobacteriaceae</taxon>
        <taxon>Candidatus Thermochlorobacter</taxon>
    </lineage>
</organism>
<dbReference type="GO" id="GO:0006935">
    <property type="term" value="P:chemotaxis"/>
    <property type="evidence" value="ECO:0007669"/>
    <property type="project" value="UniProtKB-ARBA"/>
</dbReference>
<dbReference type="Pfam" id="PF00015">
    <property type="entry name" value="MCPsignal"/>
    <property type="match status" value="1"/>
</dbReference>
<feature type="domain" description="Methyl-accepting transducer" evidence="6">
    <location>
        <begin position="520"/>
        <end position="756"/>
    </location>
</feature>
<dbReference type="Gene3D" id="1.10.287.950">
    <property type="entry name" value="Methyl-accepting chemotaxis protein"/>
    <property type="match status" value="1"/>
</dbReference>
<evidence type="ECO:0000259" key="7">
    <source>
        <dbReference type="PROSITE" id="PS50885"/>
    </source>
</evidence>
<dbReference type="CDD" id="cd06225">
    <property type="entry name" value="HAMP"/>
    <property type="match status" value="2"/>
</dbReference>
<keyword evidence="5" id="KW-0812">Transmembrane</keyword>